<name>A0A7S4ARD9_9STRA</name>
<keyword evidence="3" id="KW-0347">Helicase</keyword>
<dbReference type="Pfam" id="PF00271">
    <property type="entry name" value="Helicase_C"/>
    <property type="match status" value="1"/>
</dbReference>
<dbReference type="Pfam" id="PF00270">
    <property type="entry name" value="DEAD"/>
    <property type="match status" value="1"/>
</dbReference>
<dbReference type="SMART" id="SM00847">
    <property type="entry name" value="HA2"/>
    <property type="match status" value="1"/>
</dbReference>
<dbReference type="SMART" id="SM00487">
    <property type="entry name" value="DEXDc"/>
    <property type="match status" value="1"/>
</dbReference>
<feature type="region of interest" description="Disordered" evidence="7">
    <location>
        <begin position="966"/>
        <end position="1011"/>
    </location>
</feature>
<dbReference type="CDD" id="cd18791">
    <property type="entry name" value="SF2_C_RHA"/>
    <property type="match status" value="1"/>
</dbReference>
<gene>
    <name evidence="10" type="ORF">PAUS00366_LOCUS17138</name>
</gene>
<feature type="compositionally biased region" description="Gly residues" evidence="7">
    <location>
        <begin position="1232"/>
        <end position="1245"/>
    </location>
</feature>
<keyword evidence="2" id="KW-0378">Hydrolase</keyword>
<dbReference type="GO" id="GO:0003723">
    <property type="term" value="F:RNA binding"/>
    <property type="evidence" value="ECO:0007669"/>
    <property type="project" value="UniProtKB-KW"/>
</dbReference>
<feature type="region of interest" description="Disordered" evidence="7">
    <location>
        <begin position="1199"/>
        <end position="1256"/>
    </location>
</feature>
<feature type="region of interest" description="Disordered" evidence="7">
    <location>
        <begin position="582"/>
        <end position="608"/>
    </location>
</feature>
<dbReference type="InterPro" id="IPR001650">
    <property type="entry name" value="Helicase_C-like"/>
</dbReference>
<evidence type="ECO:0008006" key="11">
    <source>
        <dbReference type="Google" id="ProtNLM"/>
    </source>
</evidence>
<dbReference type="InterPro" id="IPR011545">
    <property type="entry name" value="DEAD/DEAH_box_helicase_dom"/>
</dbReference>
<organism evidence="10">
    <name type="scientific">Pseudo-nitzschia australis</name>
    <dbReference type="NCBI Taxonomy" id="44445"/>
    <lineage>
        <taxon>Eukaryota</taxon>
        <taxon>Sar</taxon>
        <taxon>Stramenopiles</taxon>
        <taxon>Ochrophyta</taxon>
        <taxon>Bacillariophyta</taxon>
        <taxon>Bacillariophyceae</taxon>
        <taxon>Bacillariophycidae</taxon>
        <taxon>Bacillariales</taxon>
        <taxon>Bacillariaceae</taxon>
        <taxon>Pseudo-nitzschia</taxon>
    </lineage>
</organism>
<feature type="compositionally biased region" description="Polar residues" evidence="7">
    <location>
        <begin position="178"/>
        <end position="200"/>
    </location>
</feature>
<keyword evidence="4" id="KW-0067">ATP-binding</keyword>
<feature type="compositionally biased region" description="Low complexity" evidence="7">
    <location>
        <begin position="582"/>
        <end position="601"/>
    </location>
</feature>
<feature type="region of interest" description="Disordered" evidence="7">
    <location>
        <begin position="462"/>
        <end position="493"/>
    </location>
</feature>
<feature type="compositionally biased region" description="Low complexity" evidence="7">
    <location>
        <begin position="201"/>
        <end position="218"/>
    </location>
</feature>
<feature type="region of interest" description="Disordered" evidence="7">
    <location>
        <begin position="177"/>
        <end position="250"/>
    </location>
</feature>
<evidence type="ECO:0000256" key="4">
    <source>
        <dbReference type="ARBA" id="ARBA00022840"/>
    </source>
</evidence>
<dbReference type="InterPro" id="IPR059023">
    <property type="entry name" value="RNA_hel_CTD"/>
</dbReference>
<keyword evidence="1" id="KW-0547">Nucleotide-binding</keyword>
<evidence type="ECO:0000256" key="7">
    <source>
        <dbReference type="SAM" id="MobiDB-lite"/>
    </source>
</evidence>
<dbReference type="InterPro" id="IPR014001">
    <property type="entry name" value="Helicase_ATP-bd"/>
</dbReference>
<dbReference type="PROSITE" id="PS51192">
    <property type="entry name" value="HELICASE_ATP_BIND_1"/>
    <property type="match status" value="1"/>
</dbReference>
<evidence type="ECO:0000256" key="2">
    <source>
        <dbReference type="ARBA" id="ARBA00022801"/>
    </source>
</evidence>
<dbReference type="SUPFAM" id="SSF52540">
    <property type="entry name" value="P-loop containing nucleoside triphosphate hydrolases"/>
    <property type="match status" value="1"/>
</dbReference>
<feature type="compositionally biased region" description="Basic residues" evidence="7">
    <location>
        <begin position="1246"/>
        <end position="1256"/>
    </location>
</feature>
<evidence type="ECO:0000313" key="10">
    <source>
        <dbReference type="EMBL" id="CAE0724382.1"/>
    </source>
</evidence>
<dbReference type="InterPro" id="IPR011709">
    <property type="entry name" value="DEAD-box_helicase_OB_fold"/>
</dbReference>
<feature type="region of interest" description="Disordered" evidence="7">
    <location>
        <begin position="1"/>
        <end position="125"/>
    </location>
</feature>
<dbReference type="PANTHER" id="PTHR18934">
    <property type="entry name" value="ATP-DEPENDENT RNA HELICASE"/>
    <property type="match status" value="1"/>
</dbReference>
<feature type="compositionally biased region" description="Basic and acidic residues" evidence="7">
    <location>
        <begin position="1199"/>
        <end position="1211"/>
    </location>
</feature>
<dbReference type="PROSITE" id="PS51194">
    <property type="entry name" value="HELICASE_CTER"/>
    <property type="match status" value="1"/>
</dbReference>
<feature type="compositionally biased region" description="Gly residues" evidence="7">
    <location>
        <begin position="42"/>
        <end position="55"/>
    </location>
</feature>
<dbReference type="EMBL" id="HBIX01024839">
    <property type="protein sequence ID" value="CAE0724382.1"/>
    <property type="molecule type" value="Transcribed_RNA"/>
</dbReference>
<dbReference type="GO" id="GO:0004386">
    <property type="term" value="F:helicase activity"/>
    <property type="evidence" value="ECO:0007669"/>
    <property type="project" value="UniProtKB-KW"/>
</dbReference>
<feature type="region of interest" description="Disordered" evidence="7">
    <location>
        <begin position="1044"/>
        <end position="1066"/>
    </location>
</feature>
<feature type="domain" description="Helicase ATP-binding" evidence="8">
    <location>
        <begin position="262"/>
        <end position="430"/>
    </location>
</feature>
<evidence type="ECO:0000256" key="6">
    <source>
        <dbReference type="ARBA" id="ARBA00060772"/>
    </source>
</evidence>
<accession>A0A7S4ARD9</accession>
<evidence type="ECO:0000259" key="8">
    <source>
        <dbReference type="PROSITE" id="PS51192"/>
    </source>
</evidence>
<evidence type="ECO:0000256" key="1">
    <source>
        <dbReference type="ARBA" id="ARBA00022741"/>
    </source>
</evidence>
<feature type="compositionally biased region" description="Low complexity" evidence="7">
    <location>
        <begin position="103"/>
        <end position="116"/>
    </location>
</feature>
<protein>
    <recommendedName>
        <fullName evidence="11">RNA helicase</fullName>
    </recommendedName>
</protein>
<feature type="compositionally biased region" description="Low complexity" evidence="7">
    <location>
        <begin position="471"/>
        <end position="481"/>
    </location>
</feature>
<feature type="compositionally biased region" description="Low complexity" evidence="7">
    <location>
        <begin position="1"/>
        <end position="10"/>
    </location>
</feature>
<dbReference type="Pfam" id="PF07717">
    <property type="entry name" value="OB_NTP_bind"/>
    <property type="match status" value="1"/>
</dbReference>
<dbReference type="Pfam" id="PF26026">
    <property type="entry name" value="RNA_hel_CTD"/>
    <property type="match status" value="1"/>
</dbReference>
<dbReference type="Pfam" id="PF21010">
    <property type="entry name" value="HA2_C"/>
    <property type="match status" value="1"/>
</dbReference>
<evidence type="ECO:0000256" key="3">
    <source>
        <dbReference type="ARBA" id="ARBA00022806"/>
    </source>
</evidence>
<feature type="compositionally biased region" description="Gly residues" evidence="7">
    <location>
        <begin position="1044"/>
        <end position="1053"/>
    </location>
</feature>
<dbReference type="Gene3D" id="1.20.120.1080">
    <property type="match status" value="1"/>
</dbReference>
<feature type="compositionally biased region" description="Low complexity" evidence="7">
    <location>
        <begin position="81"/>
        <end position="96"/>
    </location>
</feature>
<dbReference type="SMART" id="SM00490">
    <property type="entry name" value="HELICc"/>
    <property type="match status" value="1"/>
</dbReference>
<dbReference type="InterPro" id="IPR007502">
    <property type="entry name" value="Helicase-assoc_dom"/>
</dbReference>
<keyword evidence="5" id="KW-0694">RNA-binding</keyword>
<dbReference type="FunFam" id="1.20.120.1080:FF:000002">
    <property type="entry name" value="Putative ATP-dependent RNA helicase DHX36"/>
    <property type="match status" value="1"/>
</dbReference>
<reference evidence="10" key="1">
    <citation type="submission" date="2021-01" db="EMBL/GenBank/DDBJ databases">
        <authorList>
            <person name="Corre E."/>
            <person name="Pelletier E."/>
            <person name="Niang G."/>
            <person name="Scheremetjew M."/>
            <person name="Finn R."/>
            <person name="Kale V."/>
            <person name="Holt S."/>
            <person name="Cochrane G."/>
            <person name="Meng A."/>
            <person name="Brown T."/>
            <person name="Cohen L."/>
        </authorList>
    </citation>
    <scope>NUCLEOTIDE SEQUENCE</scope>
    <source>
        <strain evidence="10">10249 10 AB</strain>
    </source>
</reference>
<dbReference type="CDD" id="cd17917">
    <property type="entry name" value="DEXHc_RHA-like"/>
    <property type="match status" value="1"/>
</dbReference>
<dbReference type="InterPro" id="IPR027417">
    <property type="entry name" value="P-loop_NTPase"/>
</dbReference>
<sequence>MNSQKKQSSKAGSGIKTDKYGVPLNFGNYKNGRLVAAKKGGRGGGGRGKGGGGNSDRGRGGRGNSNANTNSSDAKPKTRSQKQQGGQKQQQKQQQQPSKSHANKTNNNSRPKNTNNGAVQSGGTREKMHVASVGLTGEAHDVIKEALMTSSTSKSNLQLLDNANANNDASVNANANNETHASLANNKTKYTNPPENTESITNNNKKTTATAQQQQQRRPTYRNRRSSPDLQTPPRISGPDPMGPMGDQRRNLPVYGFRDKLLTTIANNRVTVVEGETGSGKTTQVPQFCLEDAAAGGIPCNIVVAQPRRISAMSVAERVAAERGETIGGTVGYTIRLESRATPNTRLLFCTTGILLKRLEEDPSLQNVTHVFVDEVHERSIESDFLLMVLRDVLPKRPADRPLKVVLMSATLDASLFHDYFWDAPSVKFPGRTFPVTELYLEDALEATKHVVRGNEDWCQKGARGKAGGANNNNNNNNNNNPKGPPAQTQKSVDANGARKNFSGGSAAAAVVSLEDRDDMELTPQELTARYARYSPNTQAALGKLDHNAIDYALVVDTIKWLCNLKSPQEASRYLNGFKSSSINNNTKNKQQQQPNNNNNSGADSDSKTDTTSLAILVFLPGIKEITTLQELLVKSTASPAAREWILPIHSTIPPEEQRLVFARPPKGIRKVVLATNIAETAITIDDVAFVVDTGRMKENRYDPLKRMSSLEDALVARSNARQRRGRAGRVREGVAVHLFTKHRHDRVAMAAQAPEVQRVPLEQLVLRIKALQYPGTAAEVCARLVEPPAPRAVRRAVEELVFLEAMTLDKGTGKEELTALGVHLSTLPVDCRIGKLILLGAMFGVTDDALTIAATLSYRNPFMSPISARDEADRAKMTFATAQSDLLTVLNAYKQVDAMGKARYDFCREHFLSIKTIQTIAGLKRQFLELLSASGFVRPNLRSRAVEALGRRNGGNDGVALALEKGLGGGKHKTPKPRAKKAGQQQPVASTEEGVAVEEEPPEERVLLGAGDKNDFEKSLPLLKALLVAALFPQMVIVDDGKSSGGKKGGGMTLKARTEDGEKQEEMALHPSCITGKARGGLSSKYLVYHERVKTTRVYIRDATPVSPYALILFGGGRMEVVDRGGGNESVLRLDGWLGFKCPRRDHLLVMELREVLDQILKHKVENPKTDFTEEAAGIIDAVKAILTMDEDGKVMAPEKRTDKAYDLLKGRKNKGGRGGNSGGSKKRSGGRGGGNKSAGGRGGGKGRGKGGGRR</sequence>
<dbReference type="GO" id="GO:0016787">
    <property type="term" value="F:hydrolase activity"/>
    <property type="evidence" value="ECO:0007669"/>
    <property type="project" value="UniProtKB-KW"/>
</dbReference>
<evidence type="ECO:0000256" key="5">
    <source>
        <dbReference type="ARBA" id="ARBA00022884"/>
    </source>
</evidence>
<dbReference type="AlphaFoldDB" id="A0A7S4ARD9"/>
<feature type="compositionally biased region" description="Basic residues" evidence="7">
    <location>
        <begin position="971"/>
        <end position="982"/>
    </location>
</feature>
<evidence type="ECO:0000259" key="9">
    <source>
        <dbReference type="PROSITE" id="PS51194"/>
    </source>
</evidence>
<dbReference type="PANTHER" id="PTHR18934:SF145">
    <property type="entry name" value="ATP-DEPENDENT RNA HELICASE DHX57-RELATED"/>
    <property type="match status" value="1"/>
</dbReference>
<dbReference type="FunFam" id="3.40.50.300:FF:000526">
    <property type="entry name" value="DExH-box ATP-dependent RNA helicase DExH3"/>
    <property type="match status" value="1"/>
</dbReference>
<feature type="domain" description="Helicase C-terminal" evidence="9">
    <location>
        <begin position="608"/>
        <end position="773"/>
    </location>
</feature>
<dbReference type="GO" id="GO:0005524">
    <property type="term" value="F:ATP binding"/>
    <property type="evidence" value="ECO:0007669"/>
    <property type="project" value="UniProtKB-KW"/>
</dbReference>
<comment type="similarity">
    <text evidence="6">Belongs to the DExH box helicase family.</text>
</comment>
<feature type="compositionally biased region" description="Basic and acidic residues" evidence="7">
    <location>
        <begin position="1057"/>
        <end position="1066"/>
    </location>
</feature>
<proteinExistence type="inferred from homology"/>
<dbReference type="Gene3D" id="3.40.50.300">
    <property type="entry name" value="P-loop containing nucleotide triphosphate hydrolases"/>
    <property type="match status" value="2"/>
</dbReference>